<dbReference type="InterPro" id="IPR016667">
    <property type="entry name" value="Caps_polysacc_synth_CpsB/CapC"/>
</dbReference>
<evidence type="ECO:0000256" key="1">
    <source>
        <dbReference type="ARBA" id="ARBA00005750"/>
    </source>
</evidence>
<comment type="similarity">
    <text evidence="1 5">Belongs to the metallo-dependent hydrolases superfamily. CpsB/CapC family.</text>
</comment>
<dbReference type="EC" id="3.1.3.48" evidence="5"/>
<dbReference type="GO" id="GO:0004725">
    <property type="term" value="F:protein tyrosine phosphatase activity"/>
    <property type="evidence" value="ECO:0007669"/>
    <property type="project" value="UniProtKB-UniRule"/>
</dbReference>
<organism evidence="6 7">
    <name type="scientific">Bacillus thermotolerans</name>
    <name type="common">Quasibacillus thermotolerans</name>
    <dbReference type="NCBI Taxonomy" id="1221996"/>
    <lineage>
        <taxon>Bacteria</taxon>
        <taxon>Bacillati</taxon>
        <taxon>Bacillota</taxon>
        <taxon>Bacilli</taxon>
        <taxon>Bacillales</taxon>
        <taxon>Bacillaceae</taxon>
        <taxon>Bacillus</taxon>
    </lineage>
</organism>
<dbReference type="EMBL" id="JWIR02000025">
    <property type="protein sequence ID" value="KKB40918.1"/>
    <property type="molecule type" value="Genomic_DNA"/>
</dbReference>
<gene>
    <name evidence="6" type="ORF">QY95_00981</name>
</gene>
<protein>
    <recommendedName>
        <fullName evidence="5">Tyrosine-protein phosphatase</fullName>
        <ecNumber evidence="5">3.1.3.48</ecNumber>
    </recommendedName>
</protein>
<comment type="caution">
    <text evidence="6">The sequence shown here is derived from an EMBL/GenBank/DDBJ whole genome shotgun (WGS) entry which is preliminary data.</text>
</comment>
<dbReference type="Gene3D" id="3.20.20.140">
    <property type="entry name" value="Metal-dependent hydrolases"/>
    <property type="match status" value="1"/>
</dbReference>
<evidence type="ECO:0000256" key="2">
    <source>
        <dbReference type="ARBA" id="ARBA00022801"/>
    </source>
</evidence>
<dbReference type="PANTHER" id="PTHR39181">
    <property type="entry name" value="TYROSINE-PROTEIN PHOSPHATASE YWQE"/>
    <property type="match status" value="1"/>
</dbReference>
<evidence type="ECO:0000313" key="7">
    <source>
        <dbReference type="Proteomes" id="UP000031563"/>
    </source>
</evidence>
<keyword evidence="2 5" id="KW-0378">Hydrolase</keyword>
<dbReference type="PANTHER" id="PTHR39181:SF1">
    <property type="entry name" value="TYROSINE-PROTEIN PHOSPHATASE YWQE"/>
    <property type="match status" value="1"/>
</dbReference>
<keyword evidence="7" id="KW-1185">Reference proteome</keyword>
<proteinExistence type="inferred from homology"/>
<evidence type="ECO:0000313" key="6">
    <source>
        <dbReference type="EMBL" id="KKB40918.1"/>
    </source>
</evidence>
<reference evidence="6" key="1">
    <citation type="submission" date="2015-02" db="EMBL/GenBank/DDBJ databases">
        <title>Genome Assembly of Bacillaceae bacterium MTCC 8252.</title>
        <authorList>
            <person name="Verma A."/>
            <person name="Khatri I."/>
            <person name="Mual P."/>
            <person name="Subramanian S."/>
            <person name="Krishnamurthi S."/>
        </authorList>
    </citation>
    <scope>NUCLEOTIDE SEQUENCE [LARGE SCALE GENOMIC DNA]</scope>
    <source>
        <strain evidence="6">MTCC 8252</strain>
    </source>
</reference>
<name>A0A0F5I624_BACTR</name>
<dbReference type="InterPro" id="IPR016195">
    <property type="entry name" value="Pol/histidinol_Pase-like"/>
</dbReference>
<sequence length="232" mass="26511">MAKEAEAQGIRTIVATPHHKNGSYDNRKKDIITNVSVLNEELKKHNIDLNVLPGQEVRIYGELLEDYENGELLTVGGNSSYMLVEFPSGYVPQYAGQLLYDMQMKGIQPIIVHPERNQELIEHPDKLYSFVKNGAATQITASSYTGQFGKKIQAFTEQLIEANLTHIIASDAHNTKTRSFHMQKAYDRLESKLGIDFVYYFRENAEYILEGSSLFKEPPQRIHKRKKFLGLF</sequence>
<comment type="catalytic activity">
    <reaction evidence="4 5">
        <text>O-phospho-L-tyrosyl-[protein] + H2O = L-tyrosyl-[protein] + phosphate</text>
        <dbReference type="Rhea" id="RHEA:10684"/>
        <dbReference type="Rhea" id="RHEA-COMP:10136"/>
        <dbReference type="Rhea" id="RHEA-COMP:20101"/>
        <dbReference type="ChEBI" id="CHEBI:15377"/>
        <dbReference type="ChEBI" id="CHEBI:43474"/>
        <dbReference type="ChEBI" id="CHEBI:46858"/>
        <dbReference type="ChEBI" id="CHEBI:61978"/>
        <dbReference type="EC" id="3.1.3.48"/>
    </reaction>
</comment>
<dbReference type="SUPFAM" id="SSF89550">
    <property type="entry name" value="PHP domain-like"/>
    <property type="match status" value="1"/>
</dbReference>
<evidence type="ECO:0000256" key="3">
    <source>
        <dbReference type="ARBA" id="ARBA00022912"/>
    </source>
</evidence>
<dbReference type="GO" id="GO:0030145">
    <property type="term" value="F:manganese ion binding"/>
    <property type="evidence" value="ECO:0007669"/>
    <property type="project" value="UniProtKB-UniRule"/>
</dbReference>
<dbReference type="Pfam" id="PF19567">
    <property type="entry name" value="CpsB_CapC"/>
    <property type="match status" value="1"/>
</dbReference>
<dbReference type="AlphaFoldDB" id="A0A0F5I624"/>
<dbReference type="PIRSF" id="PIRSF016557">
    <property type="entry name" value="Caps_synth_CpsB"/>
    <property type="match status" value="1"/>
</dbReference>
<accession>A0A0F5I624</accession>
<dbReference type="STRING" id="1221996.QY95_00981"/>
<evidence type="ECO:0000256" key="5">
    <source>
        <dbReference type="PIRNR" id="PIRNR016557"/>
    </source>
</evidence>
<dbReference type="Proteomes" id="UP000031563">
    <property type="component" value="Unassembled WGS sequence"/>
</dbReference>
<evidence type="ECO:0000256" key="4">
    <source>
        <dbReference type="ARBA" id="ARBA00051722"/>
    </source>
</evidence>
<keyword evidence="3 5" id="KW-0904">Protein phosphatase</keyword>